<feature type="compositionally biased region" description="Basic and acidic residues" evidence="1">
    <location>
        <begin position="129"/>
        <end position="140"/>
    </location>
</feature>
<protein>
    <submittedName>
        <fullName evidence="2">Uncharacterized protein</fullName>
    </submittedName>
</protein>
<sequence>ADKEASTAEQVERKWPYGLGEKTLSPLQNGGRLLTIEPLASPWPWEAQSRARVLARSWAPGLSLAGLGWAGGFQARGASSRPGGPRLLRPRSPCVSGGPRSRRPGMPWLGFTAARGLPRLCLAGRAGTHRAETARPREAEPDLSPADGRALGSPAPPVGANALFIPPGPAQTEWGSGGRPLCAALVGSGSRDER</sequence>
<gene>
    <name evidence="2" type="ORF">P7K49_034010</name>
</gene>
<comment type="caution">
    <text evidence="2">The sequence shown here is derived from an EMBL/GenBank/DDBJ whole genome shotgun (WGS) entry which is preliminary data.</text>
</comment>
<feature type="region of interest" description="Disordered" evidence="1">
    <location>
        <begin position="127"/>
        <end position="194"/>
    </location>
</feature>
<evidence type="ECO:0000256" key="1">
    <source>
        <dbReference type="SAM" id="MobiDB-lite"/>
    </source>
</evidence>
<evidence type="ECO:0000313" key="2">
    <source>
        <dbReference type="EMBL" id="KAK2088103.1"/>
    </source>
</evidence>
<proteinExistence type="predicted"/>
<keyword evidence="3" id="KW-1185">Reference proteome</keyword>
<name>A0ABQ9TUL5_SAGOE</name>
<dbReference type="EMBL" id="JASSZA010000019">
    <property type="protein sequence ID" value="KAK2088103.1"/>
    <property type="molecule type" value="Genomic_DNA"/>
</dbReference>
<reference evidence="2 3" key="1">
    <citation type="submission" date="2023-05" db="EMBL/GenBank/DDBJ databases">
        <title>B98-5 Cell Line De Novo Hybrid Assembly: An Optical Mapping Approach.</title>
        <authorList>
            <person name="Kananen K."/>
            <person name="Auerbach J.A."/>
            <person name="Kautto E."/>
            <person name="Blachly J.S."/>
        </authorList>
    </citation>
    <scope>NUCLEOTIDE SEQUENCE [LARGE SCALE GENOMIC DNA]</scope>
    <source>
        <strain evidence="2">B95-8</strain>
        <tissue evidence="2">Cell line</tissue>
    </source>
</reference>
<feature type="region of interest" description="Disordered" evidence="1">
    <location>
        <begin position="75"/>
        <end position="107"/>
    </location>
</feature>
<accession>A0ABQ9TUL5</accession>
<feature type="compositionally biased region" description="Low complexity" evidence="1">
    <location>
        <begin position="79"/>
        <end position="93"/>
    </location>
</feature>
<feature type="non-terminal residue" evidence="2">
    <location>
        <position position="1"/>
    </location>
</feature>
<dbReference type="Proteomes" id="UP001266305">
    <property type="component" value="Unassembled WGS sequence"/>
</dbReference>
<organism evidence="2 3">
    <name type="scientific">Saguinus oedipus</name>
    <name type="common">Cotton-top tamarin</name>
    <name type="synonym">Oedipomidas oedipus</name>
    <dbReference type="NCBI Taxonomy" id="9490"/>
    <lineage>
        <taxon>Eukaryota</taxon>
        <taxon>Metazoa</taxon>
        <taxon>Chordata</taxon>
        <taxon>Craniata</taxon>
        <taxon>Vertebrata</taxon>
        <taxon>Euteleostomi</taxon>
        <taxon>Mammalia</taxon>
        <taxon>Eutheria</taxon>
        <taxon>Euarchontoglires</taxon>
        <taxon>Primates</taxon>
        <taxon>Haplorrhini</taxon>
        <taxon>Platyrrhini</taxon>
        <taxon>Cebidae</taxon>
        <taxon>Callitrichinae</taxon>
        <taxon>Saguinus</taxon>
    </lineage>
</organism>
<evidence type="ECO:0000313" key="3">
    <source>
        <dbReference type="Proteomes" id="UP001266305"/>
    </source>
</evidence>